<protein>
    <submittedName>
        <fullName evidence="2">Uncharacterized protein</fullName>
    </submittedName>
</protein>
<evidence type="ECO:0000256" key="1">
    <source>
        <dbReference type="SAM" id="SignalP"/>
    </source>
</evidence>
<accession>A0A0L8GEK6</accession>
<reference evidence="2" key="1">
    <citation type="submission" date="2015-07" db="EMBL/GenBank/DDBJ databases">
        <title>MeaNS - Measles Nucleotide Surveillance Program.</title>
        <authorList>
            <person name="Tran T."/>
            <person name="Druce J."/>
        </authorList>
    </citation>
    <scope>NUCLEOTIDE SEQUENCE</scope>
    <source>
        <strain evidence="2">UCB-OBI-ISO-001</strain>
        <tissue evidence="2">Gonad</tissue>
    </source>
</reference>
<gene>
    <name evidence="2" type="ORF">OCBIM_22034849mg</name>
</gene>
<dbReference type="AlphaFoldDB" id="A0A0L8GEK6"/>
<evidence type="ECO:0000313" key="2">
    <source>
        <dbReference type="EMBL" id="KOF75368.1"/>
    </source>
</evidence>
<feature type="signal peptide" evidence="1">
    <location>
        <begin position="1"/>
        <end position="31"/>
    </location>
</feature>
<keyword evidence="1" id="KW-0732">Signal</keyword>
<feature type="chain" id="PRO_5005582929" evidence="1">
    <location>
        <begin position="32"/>
        <end position="98"/>
    </location>
</feature>
<sequence>MFSYFLSLKTFVFFWALFPLCLVPRPQRINCENNSTEICCEIKKISVIEDTLEITIFQTTLIEVTTILLAMVIRETCSRKRKVKHVGKVCYERQRFCL</sequence>
<proteinExistence type="predicted"/>
<name>A0A0L8GEK6_OCTBM</name>
<organism evidence="2">
    <name type="scientific">Octopus bimaculoides</name>
    <name type="common">California two-spotted octopus</name>
    <dbReference type="NCBI Taxonomy" id="37653"/>
    <lineage>
        <taxon>Eukaryota</taxon>
        <taxon>Metazoa</taxon>
        <taxon>Spiralia</taxon>
        <taxon>Lophotrochozoa</taxon>
        <taxon>Mollusca</taxon>
        <taxon>Cephalopoda</taxon>
        <taxon>Coleoidea</taxon>
        <taxon>Octopodiformes</taxon>
        <taxon>Octopoda</taxon>
        <taxon>Incirrata</taxon>
        <taxon>Octopodidae</taxon>
        <taxon>Octopus</taxon>
    </lineage>
</organism>
<dbReference type="EMBL" id="KQ422194">
    <property type="protein sequence ID" value="KOF75368.1"/>
    <property type="molecule type" value="Genomic_DNA"/>
</dbReference>